<dbReference type="EMBL" id="JARKIE010000008">
    <property type="protein sequence ID" value="KAJ7705480.1"/>
    <property type="molecule type" value="Genomic_DNA"/>
</dbReference>
<sequence length="291" mass="32811">MAGPVFPIELEREIFETTALMHRKTIPALLRVAHRVLLEPLLYRVLIIGSDDGVSNAVRRAMQTKPAGFFHKSVRHVAITTLRSQEDSYALLRLCTGLVSFSTLGYSFQPAILPILQKMTQMRKWSGHLNQLFGTPAAIDFTHPFFRAITHLDIFDTVTGNDMEAYVSLAAMSALTHLCLNGQVGEAFSWRVLDECAHLQVLVNMWEEEIDTHLARAIAANPPVSDKRFVVCLYYENYLKDWEVGARGAPIFGRRRTTLLSESAGGKSRRPVIGWTRPYTSANNRLQAVYY</sequence>
<evidence type="ECO:0000313" key="2">
    <source>
        <dbReference type="Proteomes" id="UP001221757"/>
    </source>
</evidence>
<protein>
    <submittedName>
        <fullName evidence="1">Uncharacterized protein</fullName>
    </submittedName>
</protein>
<keyword evidence="2" id="KW-1185">Reference proteome</keyword>
<gene>
    <name evidence="1" type="ORF">B0H17DRAFT_1326265</name>
</gene>
<evidence type="ECO:0000313" key="1">
    <source>
        <dbReference type="EMBL" id="KAJ7705480.1"/>
    </source>
</evidence>
<dbReference type="AlphaFoldDB" id="A0AAD7M8C6"/>
<dbReference type="Proteomes" id="UP001221757">
    <property type="component" value="Unassembled WGS sequence"/>
</dbReference>
<comment type="caution">
    <text evidence="1">The sequence shown here is derived from an EMBL/GenBank/DDBJ whole genome shotgun (WGS) entry which is preliminary data.</text>
</comment>
<organism evidence="1 2">
    <name type="scientific">Mycena rosella</name>
    <name type="common">Pink bonnet</name>
    <name type="synonym">Agaricus rosellus</name>
    <dbReference type="NCBI Taxonomy" id="1033263"/>
    <lineage>
        <taxon>Eukaryota</taxon>
        <taxon>Fungi</taxon>
        <taxon>Dikarya</taxon>
        <taxon>Basidiomycota</taxon>
        <taxon>Agaricomycotina</taxon>
        <taxon>Agaricomycetes</taxon>
        <taxon>Agaricomycetidae</taxon>
        <taxon>Agaricales</taxon>
        <taxon>Marasmiineae</taxon>
        <taxon>Mycenaceae</taxon>
        <taxon>Mycena</taxon>
    </lineage>
</organism>
<reference evidence="1" key="1">
    <citation type="submission" date="2023-03" db="EMBL/GenBank/DDBJ databases">
        <title>Massive genome expansion in bonnet fungi (Mycena s.s.) driven by repeated elements and novel gene families across ecological guilds.</title>
        <authorList>
            <consortium name="Lawrence Berkeley National Laboratory"/>
            <person name="Harder C.B."/>
            <person name="Miyauchi S."/>
            <person name="Viragh M."/>
            <person name="Kuo A."/>
            <person name="Thoen E."/>
            <person name="Andreopoulos B."/>
            <person name="Lu D."/>
            <person name="Skrede I."/>
            <person name="Drula E."/>
            <person name="Henrissat B."/>
            <person name="Morin E."/>
            <person name="Kohler A."/>
            <person name="Barry K."/>
            <person name="LaButti K."/>
            <person name="Morin E."/>
            <person name="Salamov A."/>
            <person name="Lipzen A."/>
            <person name="Mereny Z."/>
            <person name="Hegedus B."/>
            <person name="Baldrian P."/>
            <person name="Stursova M."/>
            <person name="Weitz H."/>
            <person name="Taylor A."/>
            <person name="Grigoriev I.V."/>
            <person name="Nagy L.G."/>
            <person name="Martin F."/>
            <person name="Kauserud H."/>
        </authorList>
    </citation>
    <scope>NUCLEOTIDE SEQUENCE</scope>
    <source>
        <strain evidence="1">CBHHK067</strain>
    </source>
</reference>
<accession>A0AAD7M8C6</accession>
<proteinExistence type="predicted"/>
<name>A0AAD7M8C6_MYCRO</name>